<sequence>MRRQAGDHRRRSRDEGKQDRASAGADRAGNESRLLCKGCESVLARGSGAQAADGLPNGVRSERNPVHGILRTAEYRKPRRDHPG</sequence>
<protein>
    <submittedName>
        <fullName evidence="2">Uncharacterized protein</fullName>
    </submittedName>
</protein>
<feature type="compositionally biased region" description="Basic and acidic residues" evidence="1">
    <location>
        <begin position="73"/>
        <end position="84"/>
    </location>
</feature>
<keyword evidence="3" id="KW-1185">Reference proteome</keyword>
<comment type="caution">
    <text evidence="2">The sequence shown here is derived from an EMBL/GenBank/DDBJ whole genome shotgun (WGS) entry which is preliminary data.</text>
</comment>
<organism evidence="2 3">
    <name type="scientific">Streptomyces coacervatus</name>
    <dbReference type="NCBI Taxonomy" id="647381"/>
    <lineage>
        <taxon>Bacteria</taxon>
        <taxon>Bacillati</taxon>
        <taxon>Actinomycetota</taxon>
        <taxon>Actinomycetes</taxon>
        <taxon>Kitasatosporales</taxon>
        <taxon>Streptomycetaceae</taxon>
        <taxon>Streptomyces</taxon>
    </lineage>
</organism>
<evidence type="ECO:0000313" key="2">
    <source>
        <dbReference type="EMBL" id="GAA3799173.1"/>
    </source>
</evidence>
<dbReference type="EMBL" id="BAABDE010000017">
    <property type="protein sequence ID" value="GAA3799173.1"/>
    <property type="molecule type" value="Genomic_DNA"/>
</dbReference>
<reference evidence="3" key="1">
    <citation type="journal article" date="2019" name="Int. J. Syst. Evol. Microbiol.">
        <title>The Global Catalogue of Microorganisms (GCM) 10K type strain sequencing project: providing services to taxonomists for standard genome sequencing and annotation.</title>
        <authorList>
            <consortium name="The Broad Institute Genomics Platform"/>
            <consortium name="The Broad Institute Genome Sequencing Center for Infectious Disease"/>
            <person name="Wu L."/>
            <person name="Ma J."/>
        </authorList>
    </citation>
    <scope>NUCLEOTIDE SEQUENCE [LARGE SCALE GENOMIC DNA]</scope>
    <source>
        <strain evidence="3">JCM 17138</strain>
    </source>
</reference>
<evidence type="ECO:0000313" key="3">
    <source>
        <dbReference type="Proteomes" id="UP001501009"/>
    </source>
</evidence>
<accession>A0ABP7HM20</accession>
<name>A0ABP7HM20_9ACTN</name>
<gene>
    <name evidence="2" type="ORF">GCM10022403_036410</name>
</gene>
<feature type="region of interest" description="Disordered" evidence="1">
    <location>
        <begin position="1"/>
        <end position="32"/>
    </location>
</feature>
<evidence type="ECO:0000256" key="1">
    <source>
        <dbReference type="SAM" id="MobiDB-lite"/>
    </source>
</evidence>
<feature type="region of interest" description="Disordered" evidence="1">
    <location>
        <begin position="48"/>
        <end position="84"/>
    </location>
</feature>
<dbReference type="Proteomes" id="UP001501009">
    <property type="component" value="Unassembled WGS sequence"/>
</dbReference>
<feature type="compositionally biased region" description="Basic and acidic residues" evidence="1">
    <location>
        <begin position="1"/>
        <end position="20"/>
    </location>
</feature>
<proteinExistence type="predicted"/>